<keyword evidence="1" id="KW-0732">Signal</keyword>
<dbReference type="STRING" id="1335309.GA0116948_11524"/>
<dbReference type="AlphaFoldDB" id="A0A1C4FK72"/>
<dbReference type="RefSeq" id="WP_089714504.1">
    <property type="nucleotide sequence ID" value="NZ_FMAR01000015.1"/>
</dbReference>
<evidence type="ECO:0000313" key="3">
    <source>
        <dbReference type="Proteomes" id="UP000242818"/>
    </source>
</evidence>
<sequence>MRRSAFIFLLFLSLAGYGQQTINNFKYVLLPEKFGFAHEEDQYGLNSLAKTLLEQKGFTVYFDNALVPKELAGNRCNVLTADVTQRKSMFVTNLTLFLKDCRGNILFKSKEGKSREKEFMPAYNLALRDAFTSLDAVPYAYDSTANVATTATAVATPAAAAPAVPVATPAATPVVAQTRDASGTLYAQATPTGYQLIDTAPKIVLTLFRTSLPDDYIANNGVANGIVLKKNGNWYFEYYKDGQLISEQLLIKF</sequence>
<proteinExistence type="predicted"/>
<protein>
    <submittedName>
        <fullName evidence="2">Uncharacterized protein</fullName>
    </submittedName>
</protein>
<feature type="chain" id="PRO_5008692045" evidence="1">
    <location>
        <begin position="19"/>
        <end position="253"/>
    </location>
</feature>
<name>A0A1C4FK72_9BACT</name>
<dbReference type="Proteomes" id="UP000242818">
    <property type="component" value="Unassembled WGS sequence"/>
</dbReference>
<evidence type="ECO:0000313" key="2">
    <source>
        <dbReference type="EMBL" id="SCC56398.1"/>
    </source>
</evidence>
<reference evidence="2 3" key="1">
    <citation type="submission" date="2016-08" db="EMBL/GenBank/DDBJ databases">
        <authorList>
            <person name="Seilhamer J.J."/>
        </authorList>
    </citation>
    <scope>NUCLEOTIDE SEQUENCE [LARGE SCALE GENOMIC DNA]</scope>
    <source>
        <strain evidence="2 3">A37T2</strain>
    </source>
</reference>
<keyword evidence="3" id="KW-1185">Reference proteome</keyword>
<dbReference type="EMBL" id="FMAR01000015">
    <property type="protein sequence ID" value="SCC56398.1"/>
    <property type="molecule type" value="Genomic_DNA"/>
</dbReference>
<dbReference type="OrthoDB" id="1274006at2"/>
<accession>A0A1C4FK72</accession>
<organism evidence="2 3">
    <name type="scientific">Chitinophaga costaii</name>
    <dbReference type="NCBI Taxonomy" id="1335309"/>
    <lineage>
        <taxon>Bacteria</taxon>
        <taxon>Pseudomonadati</taxon>
        <taxon>Bacteroidota</taxon>
        <taxon>Chitinophagia</taxon>
        <taxon>Chitinophagales</taxon>
        <taxon>Chitinophagaceae</taxon>
        <taxon>Chitinophaga</taxon>
    </lineage>
</organism>
<evidence type="ECO:0000256" key="1">
    <source>
        <dbReference type="SAM" id="SignalP"/>
    </source>
</evidence>
<gene>
    <name evidence="2" type="ORF">GA0116948_11524</name>
</gene>
<feature type="signal peptide" evidence="1">
    <location>
        <begin position="1"/>
        <end position="18"/>
    </location>
</feature>